<dbReference type="PANTHER" id="PTHR43519">
    <property type="entry name" value="ATP-DEPENDENT RNA HELICASE HRPB"/>
    <property type="match status" value="1"/>
</dbReference>
<keyword evidence="4" id="KW-0067">ATP-binding</keyword>
<dbReference type="Pfam" id="PF00270">
    <property type="entry name" value="DEAD"/>
    <property type="match status" value="1"/>
</dbReference>
<dbReference type="InterPro" id="IPR010225">
    <property type="entry name" value="HrpB"/>
</dbReference>
<dbReference type="PIRSF" id="PIRSF005496">
    <property type="entry name" value="ATP_hel_hrpB"/>
    <property type="match status" value="1"/>
</dbReference>
<dbReference type="InterPro" id="IPR007502">
    <property type="entry name" value="Helicase-assoc_dom"/>
</dbReference>
<dbReference type="EC" id="3.6.4.13" evidence="8"/>
<dbReference type="InterPro" id="IPR002464">
    <property type="entry name" value="DNA/RNA_helicase_DEAH_CS"/>
</dbReference>
<dbReference type="RefSeq" id="WP_343045604.1">
    <property type="nucleotide sequence ID" value="NZ_BAAAPP010000010.1"/>
</dbReference>
<dbReference type="Pfam" id="PF00271">
    <property type="entry name" value="Helicase_C"/>
    <property type="match status" value="1"/>
</dbReference>
<dbReference type="GO" id="GO:0003724">
    <property type="term" value="F:RNA helicase activity"/>
    <property type="evidence" value="ECO:0007669"/>
    <property type="project" value="UniProtKB-EC"/>
</dbReference>
<feature type="region of interest" description="Disordered" evidence="5">
    <location>
        <begin position="823"/>
        <end position="848"/>
    </location>
</feature>
<reference evidence="8 9" key="1">
    <citation type="submission" date="2020-07" db="EMBL/GenBank/DDBJ databases">
        <title>Sequencing the genomes of 1000 actinobacteria strains.</title>
        <authorList>
            <person name="Klenk H.-P."/>
        </authorList>
    </citation>
    <scope>NUCLEOTIDE SEQUENCE [LARGE SCALE GENOMIC DNA]</scope>
    <source>
        <strain evidence="8 9">DSM 18248</strain>
    </source>
</reference>
<dbReference type="Proteomes" id="UP000537326">
    <property type="component" value="Unassembled WGS sequence"/>
</dbReference>
<keyword evidence="1" id="KW-0547">Nucleotide-binding</keyword>
<feature type="domain" description="Helicase C-terminal" evidence="7">
    <location>
        <begin position="188"/>
        <end position="348"/>
    </location>
</feature>
<evidence type="ECO:0000256" key="5">
    <source>
        <dbReference type="SAM" id="MobiDB-lite"/>
    </source>
</evidence>
<feature type="domain" description="Helicase ATP-binding" evidence="6">
    <location>
        <begin position="1"/>
        <end position="152"/>
    </location>
</feature>
<dbReference type="SUPFAM" id="SSF52540">
    <property type="entry name" value="P-loop containing nucleoside triphosphate hydrolases"/>
    <property type="match status" value="1"/>
</dbReference>
<dbReference type="Pfam" id="PF08482">
    <property type="entry name" value="HrpB_C"/>
    <property type="match status" value="1"/>
</dbReference>
<organism evidence="8 9">
    <name type="scientific">Nocardioides marinus</name>
    <dbReference type="NCBI Taxonomy" id="374514"/>
    <lineage>
        <taxon>Bacteria</taxon>
        <taxon>Bacillati</taxon>
        <taxon>Actinomycetota</taxon>
        <taxon>Actinomycetes</taxon>
        <taxon>Propionibacteriales</taxon>
        <taxon>Nocardioidaceae</taxon>
        <taxon>Nocardioides</taxon>
    </lineage>
</organism>
<dbReference type="AlphaFoldDB" id="A0A7Y9YHD6"/>
<dbReference type="GO" id="GO:0005524">
    <property type="term" value="F:ATP binding"/>
    <property type="evidence" value="ECO:0007669"/>
    <property type="project" value="UniProtKB-KW"/>
</dbReference>
<dbReference type="GO" id="GO:0016787">
    <property type="term" value="F:hydrolase activity"/>
    <property type="evidence" value="ECO:0007669"/>
    <property type="project" value="UniProtKB-KW"/>
</dbReference>
<evidence type="ECO:0000256" key="1">
    <source>
        <dbReference type="ARBA" id="ARBA00022741"/>
    </source>
</evidence>
<evidence type="ECO:0000259" key="7">
    <source>
        <dbReference type="PROSITE" id="PS51194"/>
    </source>
</evidence>
<gene>
    <name evidence="8" type="ORF">BKA05_001990</name>
</gene>
<dbReference type="EMBL" id="JACBZI010000001">
    <property type="protein sequence ID" value="NYI10475.1"/>
    <property type="molecule type" value="Genomic_DNA"/>
</dbReference>
<keyword evidence="2 8" id="KW-0378">Hydrolase</keyword>
<comment type="caution">
    <text evidence="8">The sequence shown here is derived from an EMBL/GenBank/DDBJ whole genome shotgun (WGS) entry which is preliminary data.</text>
</comment>
<dbReference type="InterPro" id="IPR001650">
    <property type="entry name" value="Helicase_C-like"/>
</dbReference>
<evidence type="ECO:0000313" key="9">
    <source>
        <dbReference type="Proteomes" id="UP000537326"/>
    </source>
</evidence>
<dbReference type="PROSITE" id="PS51194">
    <property type="entry name" value="HELICASE_CTER"/>
    <property type="match status" value="1"/>
</dbReference>
<accession>A0A7Y9YHD6</accession>
<dbReference type="CDD" id="cd18791">
    <property type="entry name" value="SF2_C_RHA"/>
    <property type="match status" value="1"/>
</dbReference>
<keyword evidence="9" id="KW-1185">Reference proteome</keyword>
<dbReference type="PANTHER" id="PTHR43519:SF1">
    <property type="entry name" value="ATP-DEPENDENT RNA HELICASE HRPB"/>
    <property type="match status" value="1"/>
</dbReference>
<proteinExistence type="predicted"/>
<dbReference type="SMART" id="SM00490">
    <property type="entry name" value="HELICc"/>
    <property type="match status" value="1"/>
</dbReference>
<dbReference type="Gene3D" id="1.20.120.1080">
    <property type="match status" value="1"/>
</dbReference>
<dbReference type="PROSITE" id="PS51192">
    <property type="entry name" value="HELICASE_ATP_BIND_1"/>
    <property type="match status" value="1"/>
</dbReference>
<dbReference type="SMART" id="SM00847">
    <property type="entry name" value="HA2"/>
    <property type="match status" value="1"/>
</dbReference>
<keyword evidence="3 8" id="KW-0347">Helicase</keyword>
<feature type="region of interest" description="Disordered" evidence="5">
    <location>
        <begin position="465"/>
        <end position="530"/>
    </location>
</feature>
<dbReference type="InterPro" id="IPR027417">
    <property type="entry name" value="P-loop_NTPase"/>
</dbReference>
<sequence>MVQAPPGSGKTTLVPPAVALAAGGRVVVTQPRRIAARAAAARLAHLLGESVGETVGYAVRGDRCTSSSTRIEVVTSGLLLRRLQGDPGLDGVSAVVLDEVHERALDSDLLLALLLDVRGALREDLALVAMSATVEAERFAALLGGAPVIDVPGTLHPVTTSWAGPPPGVLPVDDRGVTPAFLDHVAATVRRALVEREGDVLVFVPGAREVDRVCRALVGTGVDVLPLHGRLDAAAQDDALRERPGRRVVVATAVAESSLTVPGVRVVVDAGLSREPRYDAARGLGGLVTVRVSRAAADQRAGRAGRLGPGAAYRCWSEADHAHLTAHPSPEIAVADLTGLALDLAVWGTPDAAGLSLPDPPPAAALDAARRTLLDLGAVDADGRATDRGRSLADVPADPRLARALLDGAARVGPRLAAEVVAMLQEDLPAPGGDLVAALRRARHEQPRRWAADVRRLERLAGEERALSGGRAATSASEERALPGGRAATSASEERALSGGRAATSASEERALSGGRAATSASEERASRPPSLDTAVALVVALAHPDRVARRRPDGRFVMVGGTGARLADPALAQQEWLAVADVERRPGEREARVRSAAVLDEQTALAVAVARRTESDEVTWREGRLRARRVVRLGAIELSSTPRPRPDPATAADAVRTGLARDGLGVLPWTPAAEAMRARLAFLHRALGEPWPDVSDAALLAEPATWLDLTTDTPDLASGLRALVPWPEAGRLDELAPARLAVPSGSTYAVDYADASGQPVLAARLQECFGWTETPRLAGVPVLLHLLSPAGRPLAVTGDLASFWVNAYPGVRAEMRGRYPKHAWPEDPLTAEPGRFTRRRPDPPRAR</sequence>
<evidence type="ECO:0000256" key="4">
    <source>
        <dbReference type="ARBA" id="ARBA00022840"/>
    </source>
</evidence>
<dbReference type="InterPro" id="IPR011545">
    <property type="entry name" value="DEAD/DEAH_box_helicase_dom"/>
</dbReference>
<dbReference type="InterPro" id="IPR013689">
    <property type="entry name" value="RNA_helicase_ATP-dep_HrpB_C"/>
</dbReference>
<dbReference type="PROSITE" id="PS00690">
    <property type="entry name" value="DEAH_ATP_HELICASE"/>
    <property type="match status" value="1"/>
</dbReference>
<dbReference type="InterPro" id="IPR014001">
    <property type="entry name" value="Helicase_ATP-bd"/>
</dbReference>
<dbReference type="Gene3D" id="3.40.50.300">
    <property type="entry name" value="P-loop containing nucleotide triphosphate hydrolases"/>
    <property type="match status" value="2"/>
</dbReference>
<dbReference type="SMART" id="SM00487">
    <property type="entry name" value="DEXDc"/>
    <property type="match status" value="1"/>
</dbReference>
<evidence type="ECO:0000259" key="6">
    <source>
        <dbReference type="PROSITE" id="PS51192"/>
    </source>
</evidence>
<evidence type="ECO:0000313" key="8">
    <source>
        <dbReference type="EMBL" id="NYI10475.1"/>
    </source>
</evidence>
<evidence type="ECO:0000256" key="2">
    <source>
        <dbReference type="ARBA" id="ARBA00022801"/>
    </source>
</evidence>
<dbReference type="GO" id="GO:0003676">
    <property type="term" value="F:nucleic acid binding"/>
    <property type="evidence" value="ECO:0007669"/>
    <property type="project" value="InterPro"/>
</dbReference>
<protein>
    <submittedName>
        <fullName evidence="8">ATP-dependent helicase HrpB</fullName>
        <ecNumber evidence="8">3.6.4.13</ecNumber>
    </submittedName>
</protein>
<name>A0A7Y9YHD6_9ACTN</name>
<evidence type="ECO:0000256" key="3">
    <source>
        <dbReference type="ARBA" id="ARBA00022806"/>
    </source>
</evidence>